<dbReference type="CDD" id="cd07067">
    <property type="entry name" value="HP_PGM_like"/>
    <property type="match status" value="1"/>
</dbReference>
<gene>
    <name evidence="1" type="ORF">FE263_15280</name>
</gene>
<dbReference type="RefSeq" id="WP_138326890.1">
    <property type="nucleotide sequence ID" value="NZ_VCDI01000005.1"/>
</dbReference>
<name>A0A5R9J2F9_9PROT</name>
<dbReference type="OrthoDB" id="8347407at2"/>
<dbReference type="GO" id="GO:0005737">
    <property type="term" value="C:cytoplasm"/>
    <property type="evidence" value="ECO:0007669"/>
    <property type="project" value="TreeGrafter"/>
</dbReference>
<evidence type="ECO:0000313" key="2">
    <source>
        <dbReference type="Proteomes" id="UP000305654"/>
    </source>
</evidence>
<dbReference type="Pfam" id="PF00300">
    <property type="entry name" value="His_Phos_1"/>
    <property type="match status" value="1"/>
</dbReference>
<dbReference type="PANTHER" id="PTHR48100">
    <property type="entry name" value="BROAD-SPECIFICITY PHOSPHATASE YOR283W-RELATED"/>
    <property type="match status" value="1"/>
</dbReference>
<dbReference type="AlphaFoldDB" id="A0A5R9J2F9"/>
<accession>A0A5R9J2F9</accession>
<dbReference type="Gene3D" id="3.40.50.1240">
    <property type="entry name" value="Phosphoglycerate mutase-like"/>
    <property type="match status" value="1"/>
</dbReference>
<dbReference type="SMART" id="SM00855">
    <property type="entry name" value="PGAM"/>
    <property type="match status" value="1"/>
</dbReference>
<reference evidence="1 2" key="1">
    <citation type="submission" date="2019-05" db="EMBL/GenBank/DDBJ databases">
        <authorList>
            <person name="Pankratov T."/>
            <person name="Grouzdev D."/>
        </authorList>
    </citation>
    <scope>NUCLEOTIDE SEQUENCE [LARGE SCALE GENOMIC DNA]</scope>
    <source>
        <strain evidence="1 2">KEBCLARHB70R</strain>
    </source>
</reference>
<keyword evidence="2" id="KW-1185">Reference proteome</keyword>
<dbReference type="EMBL" id="VCDI01000005">
    <property type="protein sequence ID" value="TLU71820.1"/>
    <property type="molecule type" value="Genomic_DNA"/>
</dbReference>
<dbReference type="InterPro" id="IPR050275">
    <property type="entry name" value="PGM_Phosphatase"/>
</dbReference>
<evidence type="ECO:0000313" key="1">
    <source>
        <dbReference type="EMBL" id="TLU71820.1"/>
    </source>
</evidence>
<dbReference type="Proteomes" id="UP000305654">
    <property type="component" value="Unassembled WGS sequence"/>
</dbReference>
<dbReference type="PANTHER" id="PTHR48100:SF1">
    <property type="entry name" value="HISTIDINE PHOSPHATASE FAMILY PROTEIN-RELATED"/>
    <property type="match status" value="1"/>
</dbReference>
<proteinExistence type="predicted"/>
<comment type="caution">
    <text evidence="1">The sequence shown here is derived from an EMBL/GenBank/DDBJ whole genome shotgun (WGS) entry which is preliminary data.</text>
</comment>
<organism evidence="1 2">
    <name type="scientific">Lichenicoccus roseus</name>
    <dbReference type="NCBI Taxonomy" id="2683649"/>
    <lineage>
        <taxon>Bacteria</taxon>
        <taxon>Pseudomonadati</taxon>
        <taxon>Pseudomonadota</taxon>
        <taxon>Alphaproteobacteria</taxon>
        <taxon>Acetobacterales</taxon>
        <taxon>Acetobacteraceae</taxon>
        <taxon>Lichenicoccus</taxon>
    </lineage>
</organism>
<dbReference type="GO" id="GO:0016791">
    <property type="term" value="F:phosphatase activity"/>
    <property type="evidence" value="ECO:0007669"/>
    <property type="project" value="TreeGrafter"/>
</dbReference>
<dbReference type="InterPro" id="IPR029033">
    <property type="entry name" value="His_PPase_superfam"/>
</dbReference>
<sequence>MTERSTFLDTPQLEPGVTRIWLIRHALVEQNARLMLYGTMDVALCPDSLAAQTSMYQGLAARLPRTTAWYVTPLSRTQRTAQAIQQAGYPVTDLAIEPGLLEQDLGEWQGLPHAELPERLQSPAHVFWPLAADEVPPGGESMVQVCARVGEALERIADAHDGQDIVVVSHGGAIRAAVAHALGVEAETALRLSVQNLSVTIIERHPASWRVVAVNEMPGV</sequence>
<dbReference type="SUPFAM" id="SSF53254">
    <property type="entry name" value="Phosphoglycerate mutase-like"/>
    <property type="match status" value="1"/>
</dbReference>
<protein>
    <submittedName>
        <fullName evidence="1">Histidine phosphatase family protein</fullName>
    </submittedName>
</protein>
<dbReference type="InterPro" id="IPR013078">
    <property type="entry name" value="His_Pase_superF_clade-1"/>
</dbReference>